<comment type="caution">
    <text evidence="3">The sequence shown here is derived from an EMBL/GenBank/DDBJ whole genome shotgun (WGS) entry which is preliminary data.</text>
</comment>
<dbReference type="PROSITE" id="PS50043">
    <property type="entry name" value="HTH_LUXR_2"/>
    <property type="match status" value="1"/>
</dbReference>
<evidence type="ECO:0000256" key="1">
    <source>
        <dbReference type="SAM" id="MobiDB-lite"/>
    </source>
</evidence>
<dbReference type="InterPro" id="IPR036388">
    <property type="entry name" value="WH-like_DNA-bd_sf"/>
</dbReference>
<feature type="domain" description="HTH luxR-type" evidence="2">
    <location>
        <begin position="765"/>
        <end position="830"/>
    </location>
</feature>
<evidence type="ECO:0000313" key="4">
    <source>
        <dbReference type="Proteomes" id="UP000252914"/>
    </source>
</evidence>
<dbReference type="RefSeq" id="WP_114024027.1">
    <property type="nucleotide sequence ID" value="NZ_QOIN01000048.1"/>
</dbReference>
<dbReference type="InterPro" id="IPR058852">
    <property type="entry name" value="HTH_77"/>
</dbReference>
<name>A0A367EPY7_9ACTN</name>
<dbReference type="SUPFAM" id="SSF52540">
    <property type="entry name" value="P-loop containing nucleoside triphosphate hydrolases"/>
    <property type="match status" value="1"/>
</dbReference>
<feature type="region of interest" description="Disordered" evidence="1">
    <location>
        <begin position="1"/>
        <end position="38"/>
    </location>
</feature>
<dbReference type="GO" id="GO:0003677">
    <property type="term" value="F:DNA binding"/>
    <property type="evidence" value="ECO:0007669"/>
    <property type="project" value="InterPro"/>
</dbReference>
<dbReference type="PANTHER" id="PTHR47691">
    <property type="entry name" value="REGULATOR-RELATED"/>
    <property type="match status" value="1"/>
</dbReference>
<dbReference type="Pfam" id="PF25872">
    <property type="entry name" value="HTH_77"/>
    <property type="match status" value="1"/>
</dbReference>
<dbReference type="SUPFAM" id="SSF46894">
    <property type="entry name" value="C-terminal effector domain of the bipartite response regulators"/>
    <property type="match status" value="1"/>
</dbReference>
<accession>A0A367EPY7</accession>
<sequence length="831" mass="85806">MFAPERGLGDTVPDTPQGGGPPRDTRPAVGPLTGPGFGALHGRREEVELLAGLLAGEEDRLITLTGPAGVGKSHLAHAAVAARLRHGPVPVRWADLAEASGAAALWSAVGAATGSRAEERIGAAKLLVVLDNSDPVAADVALHLSSLLRACPRLQVLVTSRVPLNIRAERLVLVGPLPTGAGSPAQRLFTDRVGPYYRAGLADGEGPSVVAEICRVVDGMPLAIELAAEAVGSEGPHDVLAKLRSGVAAGGRRLRDAPARHASVASALRWGARPSSTAERALLDGLAVFEAPVGLSEAGRAAELDRPRTVVGVESLVRASLLLSGTGPDGTPQFRLPQPVRSHYRARLAERPAALADALDRHADCCTAFAVGIGDRLRRGHDVAQLLSLVATRLPDLRRATRHLRGRGDHAAALRLLTALEVPLLHHGLAPDAAEELAESAAPRRGEAGGPLTAAALRAVARWSLEHGALRRAEEALDAADAAAAGHPADRARVAALSGELLRRRGDPVAADALLASALKELCAAGDTLGAAAARRSQALLRAALGDPEAETPVLTALAEQPTVPGPPLAPGPAGTALVPAEASAAPAERSSAADAGPFAPADARSSGQAGGGPGPWADPVSPVAVRAGLLAALARVRWTLGRTDEAYEDVRESMRLLLWTGGPAQVAEALETLALVIGRPGDGAQPEAPARVLACAESIRRRHGLGPAEDAAPGTVSARLHEELEAGALRQIRRGAQEVSLHDALIAGLFAPGPRPEPAERAAVKAAPHGLTPRQHEIALLVTEGLTNRQIGTALGISEWTVTNHLRAVMQKLECGSRVQVVRALQRSQR</sequence>
<dbReference type="Proteomes" id="UP000252914">
    <property type="component" value="Unassembled WGS sequence"/>
</dbReference>
<evidence type="ECO:0000259" key="2">
    <source>
        <dbReference type="PROSITE" id="PS50043"/>
    </source>
</evidence>
<keyword evidence="4" id="KW-1185">Reference proteome</keyword>
<dbReference type="EMBL" id="QOIN01000048">
    <property type="protein sequence ID" value="RCG19772.1"/>
    <property type="molecule type" value="Genomic_DNA"/>
</dbReference>
<proteinExistence type="predicted"/>
<dbReference type="Gene3D" id="1.10.10.10">
    <property type="entry name" value="Winged helix-like DNA-binding domain superfamily/Winged helix DNA-binding domain"/>
    <property type="match status" value="1"/>
</dbReference>
<feature type="compositionally biased region" description="Low complexity" evidence="1">
    <location>
        <begin position="572"/>
        <end position="604"/>
    </location>
</feature>
<organism evidence="3 4">
    <name type="scientific">Streptomyces diacarni</name>
    <dbReference type="NCBI Taxonomy" id="2800381"/>
    <lineage>
        <taxon>Bacteria</taxon>
        <taxon>Bacillati</taxon>
        <taxon>Actinomycetota</taxon>
        <taxon>Actinomycetes</taxon>
        <taxon>Kitasatosporales</taxon>
        <taxon>Streptomycetaceae</taxon>
        <taxon>Streptomyces</taxon>
    </lineage>
</organism>
<dbReference type="GO" id="GO:0006355">
    <property type="term" value="P:regulation of DNA-templated transcription"/>
    <property type="evidence" value="ECO:0007669"/>
    <property type="project" value="InterPro"/>
</dbReference>
<dbReference type="Gene3D" id="3.40.50.300">
    <property type="entry name" value="P-loop containing nucleotide triphosphate hydrolases"/>
    <property type="match status" value="1"/>
</dbReference>
<dbReference type="CDD" id="cd06170">
    <property type="entry name" value="LuxR_C_like"/>
    <property type="match status" value="1"/>
</dbReference>
<dbReference type="PROSITE" id="PS00622">
    <property type="entry name" value="HTH_LUXR_1"/>
    <property type="match status" value="1"/>
</dbReference>
<evidence type="ECO:0000313" key="3">
    <source>
        <dbReference type="EMBL" id="RCG19772.1"/>
    </source>
</evidence>
<dbReference type="PANTHER" id="PTHR47691:SF3">
    <property type="entry name" value="HTH-TYPE TRANSCRIPTIONAL REGULATOR RV0890C-RELATED"/>
    <property type="match status" value="1"/>
</dbReference>
<dbReference type="AlphaFoldDB" id="A0A367EPY7"/>
<feature type="region of interest" description="Disordered" evidence="1">
    <location>
        <begin position="561"/>
        <end position="619"/>
    </location>
</feature>
<gene>
    <name evidence="3" type="ORF">DTL70_23960</name>
</gene>
<dbReference type="PRINTS" id="PR00038">
    <property type="entry name" value="HTHLUXR"/>
</dbReference>
<dbReference type="SMART" id="SM00421">
    <property type="entry name" value="HTH_LUXR"/>
    <property type="match status" value="1"/>
</dbReference>
<dbReference type="InterPro" id="IPR027417">
    <property type="entry name" value="P-loop_NTPase"/>
</dbReference>
<dbReference type="PRINTS" id="PR00364">
    <property type="entry name" value="DISEASERSIST"/>
</dbReference>
<reference evidence="3 4" key="1">
    <citation type="submission" date="2018-06" db="EMBL/GenBank/DDBJ databases">
        <title>Streptomyces reniochalinae sp. nov. and Streptomyces diacarnus sp. nov. from marine sponges.</title>
        <authorList>
            <person name="Li L."/>
        </authorList>
    </citation>
    <scope>NUCLEOTIDE SEQUENCE [LARGE SCALE GENOMIC DNA]</scope>
    <source>
        <strain evidence="3 4">LHW51701</strain>
    </source>
</reference>
<dbReference type="InterPro" id="IPR000792">
    <property type="entry name" value="Tscrpt_reg_LuxR_C"/>
</dbReference>
<protein>
    <recommendedName>
        <fullName evidence="2">HTH luxR-type domain-containing protein</fullName>
    </recommendedName>
</protein>
<dbReference type="InterPro" id="IPR016032">
    <property type="entry name" value="Sig_transdc_resp-reg_C-effctor"/>
</dbReference>
<dbReference type="Pfam" id="PF00196">
    <property type="entry name" value="GerE"/>
    <property type="match status" value="1"/>
</dbReference>